<reference evidence="1" key="1">
    <citation type="submission" date="2023-07" db="EMBL/GenBank/DDBJ databases">
        <title>Sorghum-associated microbial communities from plants grown in Nebraska, USA.</title>
        <authorList>
            <person name="Schachtman D."/>
        </authorList>
    </citation>
    <scope>NUCLEOTIDE SEQUENCE</scope>
    <source>
        <strain evidence="1">BE330</strain>
    </source>
</reference>
<gene>
    <name evidence="1" type="ORF">J2Y00_002116</name>
</gene>
<dbReference type="RefSeq" id="WP_309855140.1">
    <property type="nucleotide sequence ID" value="NZ_JAVDQJ010000005.1"/>
</dbReference>
<dbReference type="EMBL" id="JAVDQK010000004">
    <property type="protein sequence ID" value="MDR6218553.1"/>
    <property type="molecule type" value="Genomic_DNA"/>
</dbReference>
<dbReference type="AlphaFoldDB" id="A0AAE4BL53"/>
<protein>
    <submittedName>
        <fullName evidence="1">Uncharacterized protein</fullName>
    </submittedName>
</protein>
<comment type="caution">
    <text evidence="1">The sequence shown here is derived from an EMBL/GenBank/DDBJ whole genome shotgun (WGS) entry which is preliminary data.</text>
</comment>
<dbReference type="Proteomes" id="UP001185331">
    <property type="component" value="Unassembled WGS sequence"/>
</dbReference>
<name>A0AAE4BL53_9DEIO</name>
<sequence>MHPPLTRDAAVLVDRITYLHTLRPAPPAPLGARHHASLSLLSDEDVLTLLDERRAQRAQQAGAERTGARIDALVRRLEERLIRTWRPDLTDTSDLHARVFGADFKGYRHAQAACLTARGARS</sequence>
<organism evidence="1 2">
    <name type="scientific">Deinococcus soli</name>
    <name type="common">ex Cha et al. 2016</name>
    <dbReference type="NCBI Taxonomy" id="1309411"/>
    <lineage>
        <taxon>Bacteria</taxon>
        <taxon>Thermotogati</taxon>
        <taxon>Deinococcota</taxon>
        <taxon>Deinococci</taxon>
        <taxon>Deinococcales</taxon>
        <taxon>Deinococcaceae</taxon>
        <taxon>Deinococcus</taxon>
    </lineage>
</organism>
<evidence type="ECO:0000313" key="1">
    <source>
        <dbReference type="EMBL" id="MDR6218553.1"/>
    </source>
</evidence>
<proteinExistence type="predicted"/>
<accession>A0AAE4BL53</accession>
<evidence type="ECO:0000313" key="2">
    <source>
        <dbReference type="Proteomes" id="UP001185331"/>
    </source>
</evidence>